<accession>A0ABW0QEB8</accession>
<evidence type="ECO:0008006" key="4">
    <source>
        <dbReference type="Google" id="ProtNLM"/>
    </source>
</evidence>
<protein>
    <recommendedName>
        <fullName evidence="4">DUF2062 domain-containing protein</fullName>
    </recommendedName>
</protein>
<keyword evidence="1" id="KW-0472">Membrane</keyword>
<sequence>MKWPLVFKLSLFGLAMGLLTVFVIPSNAEPFFWLAIFVLCAYIIARRCSSRHFIHGLSVSLLNSVWITAAHVIFFAPYMSSHAKEAAMLASMPLPDSPRLMMVMMGPLIGLASGIVLGLFALIASKFVKPGAAAPGKP</sequence>
<comment type="caution">
    <text evidence="2">The sequence shown here is derived from an EMBL/GenBank/DDBJ whole genome shotgun (WGS) entry which is preliminary data.</text>
</comment>
<reference evidence="3" key="1">
    <citation type="journal article" date="2019" name="Int. J. Syst. Evol. Microbiol.">
        <title>The Global Catalogue of Microorganisms (GCM) 10K type strain sequencing project: providing services to taxonomists for standard genome sequencing and annotation.</title>
        <authorList>
            <consortium name="The Broad Institute Genomics Platform"/>
            <consortium name="The Broad Institute Genome Sequencing Center for Infectious Disease"/>
            <person name="Wu L."/>
            <person name="Ma J."/>
        </authorList>
    </citation>
    <scope>NUCLEOTIDE SEQUENCE [LARGE SCALE GENOMIC DNA]</scope>
    <source>
        <strain evidence="3">CGMCC 4.7277</strain>
    </source>
</reference>
<organism evidence="2 3">
    <name type="scientific">Polaromonas jejuensis</name>
    <dbReference type="NCBI Taxonomy" id="457502"/>
    <lineage>
        <taxon>Bacteria</taxon>
        <taxon>Pseudomonadati</taxon>
        <taxon>Pseudomonadota</taxon>
        <taxon>Betaproteobacteria</taxon>
        <taxon>Burkholderiales</taxon>
        <taxon>Comamonadaceae</taxon>
        <taxon>Polaromonas</taxon>
    </lineage>
</organism>
<dbReference type="Proteomes" id="UP001596084">
    <property type="component" value="Unassembled WGS sequence"/>
</dbReference>
<evidence type="ECO:0000313" key="2">
    <source>
        <dbReference type="EMBL" id="MFC5522923.1"/>
    </source>
</evidence>
<feature type="transmembrane region" description="Helical" evidence="1">
    <location>
        <begin position="5"/>
        <end position="24"/>
    </location>
</feature>
<evidence type="ECO:0000256" key="1">
    <source>
        <dbReference type="SAM" id="Phobius"/>
    </source>
</evidence>
<evidence type="ECO:0000313" key="3">
    <source>
        <dbReference type="Proteomes" id="UP001596084"/>
    </source>
</evidence>
<feature type="transmembrane region" description="Helical" evidence="1">
    <location>
        <begin position="57"/>
        <end position="80"/>
    </location>
</feature>
<keyword evidence="3" id="KW-1185">Reference proteome</keyword>
<feature type="transmembrane region" description="Helical" evidence="1">
    <location>
        <begin position="100"/>
        <end position="123"/>
    </location>
</feature>
<feature type="transmembrane region" description="Helical" evidence="1">
    <location>
        <begin position="30"/>
        <end position="45"/>
    </location>
</feature>
<proteinExistence type="predicted"/>
<keyword evidence="1" id="KW-0812">Transmembrane</keyword>
<dbReference type="EMBL" id="JBHSMX010000060">
    <property type="protein sequence ID" value="MFC5522923.1"/>
    <property type="molecule type" value="Genomic_DNA"/>
</dbReference>
<keyword evidence="1" id="KW-1133">Transmembrane helix</keyword>
<dbReference type="RefSeq" id="WP_068835367.1">
    <property type="nucleotide sequence ID" value="NZ_JBHSMX010000060.1"/>
</dbReference>
<gene>
    <name evidence="2" type="ORF">ACFPP7_18700</name>
</gene>
<name>A0ABW0QEB8_9BURK</name>